<accession>A0AA94JVR9</accession>
<sequence>MKRILIPFFISSFLFANEKDDLVLLPLKNEIKDLQIKGINEKKEINKYEWLDDLNINLSQTKNNENITTKDYSLNLSQKVLDFGGIMAQIDYSNYLFKQEALKIQMDNFEELNSLYKNLIELKINDIDIEQNILNINNSEIEVNIKKSLYKNGQSNISDLNDAIMKKNSFEDSKMQLQLEKVKYENEIQKLSSYQISDIKIPKISIIPKEIFLENATKKLYANLESKVTQSTYQKTKSDYLPSFKINATVGIEDSKEIKNEDYYSYGAAIVMPLSYTSSNNIEYSKLVYLQNMKKENLVQIELEKTYQTFLETIKQFENRINLALNDIKLFEELLQLNQEEFQAGFKAIEDVQTLKNSKKIRTLDIEKYKLNIQKELLALYFQII</sequence>
<evidence type="ECO:0008006" key="4">
    <source>
        <dbReference type="Google" id="ProtNLM"/>
    </source>
</evidence>
<dbReference type="SUPFAM" id="SSF56954">
    <property type="entry name" value="Outer membrane efflux proteins (OEP)"/>
    <property type="match status" value="1"/>
</dbReference>
<feature type="coiled-coil region" evidence="1">
    <location>
        <begin position="167"/>
        <end position="194"/>
    </location>
</feature>
<organism evidence="2 3">
    <name type="scientific">Arcobacter cloacae</name>
    <dbReference type="NCBI Taxonomy" id="1054034"/>
    <lineage>
        <taxon>Bacteria</taxon>
        <taxon>Pseudomonadati</taxon>
        <taxon>Campylobacterota</taxon>
        <taxon>Epsilonproteobacteria</taxon>
        <taxon>Campylobacterales</taxon>
        <taxon>Arcobacteraceae</taxon>
        <taxon>Arcobacter</taxon>
    </lineage>
</organism>
<proteinExistence type="predicted"/>
<comment type="caution">
    <text evidence="2">The sequence shown here is derived from an EMBL/GenBank/DDBJ whole genome shotgun (WGS) entry which is preliminary data.</text>
</comment>
<dbReference type="GO" id="GO:0015562">
    <property type="term" value="F:efflux transmembrane transporter activity"/>
    <property type="evidence" value="ECO:0007669"/>
    <property type="project" value="InterPro"/>
</dbReference>
<evidence type="ECO:0000256" key="1">
    <source>
        <dbReference type="SAM" id="Coils"/>
    </source>
</evidence>
<dbReference type="Gene3D" id="1.20.1600.10">
    <property type="entry name" value="Outer membrane efflux proteins (OEP)"/>
    <property type="match status" value="1"/>
</dbReference>
<dbReference type="AlphaFoldDB" id="A0AA94JVR9"/>
<dbReference type="Proteomes" id="UP000290378">
    <property type="component" value="Unassembled WGS sequence"/>
</dbReference>
<gene>
    <name evidence="2" type="ORF">CP963_08500</name>
</gene>
<dbReference type="EMBL" id="NXII01000010">
    <property type="protein sequence ID" value="RXI40493.1"/>
    <property type="molecule type" value="Genomic_DNA"/>
</dbReference>
<protein>
    <recommendedName>
        <fullName evidence="4">RND family efflux system, outer membrane channel protein, TolC family</fullName>
    </recommendedName>
</protein>
<keyword evidence="1" id="KW-0175">Coiled coil</keyword>
<evidence type="ECO:0000313" key="3">
    <source>
        <dbReference type="Proteomes" id="UP000290378"/>
    </source>
</evidence>
<keyword evidence="3" id="KW-1185">Reference proteome</keyword>
<name>A0AA94JVR9_9BACT</name>
<reference evidence="2 3" key="1">
    <citation type="submission" date="2017-09" db="EMBL/GenBank/DDBJ databases">
        <title>Genomics of the genus Arcobacter.</title>
        <authorList>
            <person name="Perez-Cataluna A."/>
            <person name="Figueras M.J."/>
            <person name="Salas-Masso N."/>
        </authorList>
    </citation>
    <scope>NUCLEOTIDE SEQUENCE [LARGE SCALE GENOMIC DNA]</scope>
    <source>
        <strain evidence="2 3">CECT 7834</strain>
    </source>
</reference>
<evidence type="ECO:0000313" key="2">
    <source>
        <dbReference type="EMBL" id="RXI40493.1"/>
    </source>
</evidence>